<protein>
    <submittedName>
        <fullName evidence="1">Uncharacterized protein</fullName>
    </submittedName>
</protein>
<organism evidence="1 2">
    <name type="scientific">Crenichthys baileyi</name>
    <name type="common">White River springfish</name>
    <dbReference type="NCBI Taxonomy" id="28760"/>
    <lineage>
        <taxon>Eukaryota</taxon>
        <taxon>Metazoa</taxon>
        <taxon>Chordata</taxon>
        <taxon>Craniata</taxon>
        <taxon>Vertebrata</taxon>
        <taxon>Euteleostomi</taxon>
        <taxon>Actinopterygii</taxon>
        <taxon>Neopterygii</taxon>
        <taxon>Teleostei</taxon>
        <taxon>Neoteleostei</taxon>
        <taxon>Acanthomorphata</taxon>
        <taxon>Ovalentaria</taxon>
        <taxon>Atherinomorphae</taxon>
        <taxon>Cyprinodontiformes</taxon>
        <taxon>Goodeidae</taxon>
        <taxon>Crenichthys</taxon>
    </lineage>
</organism>
<evidence type="ECO:0000313" key="2">
    <source>
        <dbReference type="Proteomes" id="UP001311232"/>
    </source>
</evidence>
<dbReference type="AlphaFoldDB" id="A0AAV9RCS5"/>
<evidence type="ECO:0000313" key="1">
    <source>
        <dbReference type="EMBL" id="KAK5607002.1"/>
    </source>
</evidence>
<gene>
    <name evidence="1" type="ORF">CRENBAI_010275</name>
</gene>
<feature type="non-terminal residue" evidence="1">
    <location>
        <position position="1"/>
    </location>
</feature>
<dbReference type="EMBL" id="JAHHUM010002037">
    <property type="protein sequence ID" value="KAK5607002.1"/>
    <property type="molecule type" value="Genomic_DNA"/>
</dbReference>
<dbReference type="Proteomes" id="UP001311232">
    <property type="component" value="Unassembled WGS sequence"/>
</dbReference>
<sequence>EAAVVSSSFLLSQKNDDTQFGRSTALDARGLRLEAGLQATPPAVSEFIETQQV</sequence>
<reference evidence="1 2" key="1">
    <citation type="submission" date="2021-06" db="EMBL/GenBank/DDBJ databases">
        <authorList>
            <person name="Palmer J.M."/>
        </authorList>
    </citation>
    <scope>NUCLEOTIDE SEQUENCE [LARGE SCALE GENOMIC DNA]</scope>
    <source>
        <strain evidence="1 2">MEX-2019</strain>
        <tissue evidence="1">Muscle</tissue>
    </source>
</reference>
<proteinExistence type="predicted"/>
<name>A0AAV9RCS5_9TELE</name>
<accession>A0AAV9RCS5</accession>
<comment type="caution">
    <text evidence="1">The sequence shown here is derived from an EMBL/GenBank/DDBJ whole genome shotgun (WGS) entry which is preliminary data.</text>
</comment>
<keyword evidence="2" id="KW-1185">Reference proteome</keyword>